<name>A0AAV4USY6_9ARAC</name>
<evidence type="ECO:0000256" key="1">
    <source>
        <dbReference type="SAM" id="MobiDB-lite"/>
    </source>
</evidence>
<keyword evidence="3" id="KW-1185">Reference proteome</keyword>
<comment type="caution">
    <text evidence="2">The sequence shown here is derived from an EMBL/GenBank/DDBJ whole genome shotgun (WGS) entry which is preliminary data.</text>
</comment>
<dbReference type="EMBL" id="BPLQ01011855">
    <property type="protein sequence ID" value="GIY60785.1"/>
    <property type="molecule type" value="Genomic_DNA"/>
</dbReference>
<evidence type="ECO:0000313" key="2">
    <source>
        <dbReference type="EMBL" id="GIY60785.1"/>
    </source>
</evidence>
<sequence length="114" mass="12604">MYRVQGEKRNPDSPSRKGPSGATVRLTPALLVAANDPPLSSSLAGERVCCGEIQSAQMVVMKRRGLWREIGGGGWRLSLSLFLCSLISLEGCCFQEKRRSKYSEKFLRNVIAML</sequence>
<feature type="compositionally biased region" description="Basic and acidic residues" evidence="1">
    <location>
        <begin position="1"/>
        <end position="15"/>
    </location>
</feature>
<reference evidence="2 3" key="1">
    <citation type="submission" date="2021-06" db="EMBL/GenBank/DDBJ databases">
        <title>Caerostris darwini draft genome.</title>
        <authorList>
            <person name="Kono N."/>
            <person name="Arakawa K."/>
        </authorList>
    </citation>
    <scope>NUCLEOTIDE SEQUENCE [LARGE SCALE GENOMIC DNA]</scope>
</reference>
<feature type="region of interest" description="Disordered" evidence="1">
    <location>
        <begin position="1"/>
        <end position="22"/>
    </location>
</feature>
<dbReference type="Proteomes" id="UP001054837">
    <property type="component" value="Unassembled WGS sequence"/>
</dbReference>
<protein>
    <submittedName>
        <fullName evidence="2">Uncharacterized protein</fullName>
    </submittedName>
</protein>
<evidence type="ECO:0000313" key="3">
    <source>
        <dbReference type="Proteomes" id="UP001054837"/>
    </source>
</evidence>
<accession>A0AAV4USY6</accession>
<dbReference type="AlphaFoldDB" id="A0AAV4USY6"/>
<proteinExistence type="predicted"/>
<gene>
    <name evidence="2" type="ORF">CDAR_22241</name>
</gene>
<organism evidence="2 3">
    <name type="scientific">Caerostris darwini</name>
    <dbReference type="NCBI Taxonomy" id="1538125"/>
    <lineage>
        <taxon>Eukaryota</taxon>
        <taxon>Metazoa</taxon>
        <taxon>Ecdysozoa</taxon>
        <taxon>Arthropoda</taxon>
        <taxon>Chelicerata</taxon>
        <taxon>Arachnida</taxon>
        <taxon>Araneae</taxon>
        <taxon>Araneomorphae</taxon>
        <taxon>Entelegynae</taxon>
        <taxon>Araneoidea</taxon>
        <taxon>Araneidae</taxon>
        <taxon>Caerostris</taxon>
    </lineage>
</organism>